<dbReference type="InterPro" id="IPR051195">
    <property type="entry name" value="Fungal_stress_NST1"/>
</dbReference>
<sequence>MAHQSKFVSVNLNKSYGQPISSSSVHGRLRSGSAGGGGSGGMVVLSRARSSVSSSAKAAQKLAIPPPLNLPSLRKEHERFDPASAGSGAGNGSLGLGSRTGSSILGWSKPEIPPASSSVPEKDGSIRGQDHLGRSAIAGNELGGNPYMPPGARPGGQLPNVASAQGFLEKAVILKGEDFPSLRATFSSAPKQREALKQKQKQKQRQGIEEQSNGREVPVLHAPLQMRPQIRSSRLITDNVSDVDGGSIQPLGSPDNLQKQNGHMPALLPQVLLHHTSDWTDDERDTGLCIPERERDRGFSRSESVQIHDAYNDRLLQDTGASSPWSRDFLKSSSLGRDLHNATNETHEFGSSRFSTNPRDRPNVNAFGANKDRHNVRPSSGSREINVDGINAHSFYGENFGDGFGKRSQDYRYQRKELGSHESLRIDNKMAFSGNSAAKNVHNHHNGYPSSWSKGTSFQNNTLLKGQSLINNKATSLSNPILNSGREKPSSSSGVKPFLEDAEFDSKDSFSGSMRDMNAKVLKKKVLERQIDLHDPVRESFEAEVEKILRLREEEHQHVLEEQARALELARKEEEEKERLAKEEEERRRLLEEEARELALREEQEKLEIARRVEEQRIAREEEKRRYQMEEERRKEAARKKLLELEARISRRQAENKEKDNRVPTFSNEQIPDVVRERDITVVAEDGGWEDGERMVERITDSGFSDSSSVDRFLEVGSRSQFPRDSFPSVVDRGKYSYVDSVIPSLDEENAYQNQRQDVFGYKRREFHCGTEPIPGRPSSKEVMMESSQMPDEYREQRKPRWSSNKRLDYFKRNNDADAEFNDDLKFGDVRMVQGNSHGSYHAQYNELSSDYSVDNFSSFTRSCQLPRQPHVPPPPYVAPLHRNSFRDTKERASPSCFIDNDNHYSHASRYDHQVMLKGNDNLFHESLQQTPKAASFEGNSINSEQESEKMSARCGSQLSLSVSSPPSSPALLSHHEMDVSRDSPPLPASADGDHTIVSDSEHIVFPLEGGSMDRMATSSSVSPEVDDEWPVAVNEETLENECHEFRDIAEMLEGDNTNLHQVQDMEDLQSGTQTCNMEQVILGFNEGVEIKLPNIDSIEISSSNSEKEFKLHAVPVGCLEELITNGEISARKGTADSYSTNISEMEQALHILSLDPAGASDYSASSFEASESSRLLDQPMIPATSLSMASSTTDPPSLSFPSIVSQVQAPVNLQFGLFSGPSLIPSPIQAIQIGSIQMLIHSYTHTSPSLPQVSSHCPLFQFGQLRYAAPILSESTLPLVPHGTSISHPPVPAPYSFNQNPAGCLSNQAAQNISQMTKPQDEKPSGSSANQISLVQKIVEPSAGNLLAEQIKPFVETRKNASVASQKWTNRSTLGDKKVTNESVCHAESHVYDNTNEKRSYRFNGRRKVSQPQQHGEFHSSRHIPGLKAPPGTLAGGQRKRYAHSVRTSARAPSYPNMDELQGDLSGFPRRSKRHIHRTEFRVRDNIQGKKTQSTESLNNMGLDENSVATGITIRNLGKKDEALTKSTRLTYQSNDSSSGASTSRSMSSDRNVDKVASNESISKSTNFGKSHTGKGNTNASDILVDYSEVPLLNGVIRVFKQTGIEVPSNEDDFIEVRSKRQMLNDRREQRAKENKSKARVQKAPVKESTALQSTAFKTNSNKSVAYSLGDTANSVCSNTLTAGVKGSTKLEASFTFTANFSPQALPPIGIPSVNIGSEKRLNKLKSSLAIPKPAVSDSEAMPMFGPSENKNVNHGYSALSLSSWDNENLAVGGGTGLGKLQVAYGKAVATKLTFDEESSDETPDKERSEHNTVMVKEEGRDGGVEAATMVSQSVDIVRG</sequence>
<dbReference type="Proteomes" id="UP000734854">
    <property type="component" value="Unassembled WGS sequence"/>
</dbReference>
<dbReference type="CDD" id="cd22249">
    <property type="entry name" value="UDM1_RNF168_RNF169-like"/>
    <property type="match status" value="1"/>
</dbReference>
<feature type="compositionally biased region" description="Low complexity" evidence="2">
    <location>
        <begin position="96"/>
        <end position="106"/>
    </location>
</feature>
<feature type="region of interest" description="Disordered" evidence="2">
    <location>
        <begin position="1409"/>
        <end position="1470"/>
    </location>
</feature>
<comment type="caution">
    <text evidence="3">The sequence shown here is derived from an EMBL/GenBank/DDBJ whole genome shotgun (WGS) entry which is preliminary data.</text>
</comment>
<feature type="region of interest" description="Disordered" evidence="2">
    <location>
        <begin position="15"/>
        <end position="160"/>
    </location>
</feature>
<keyword evidence="1" id="KW-0175">Coiled coil</keyword>
<feature type="coiled-coil region" evidence="1">
    <location>
        <begin position="557"/>
        <end position="662"/>
    </location>
</feature>
<organism evidence="3 4">
    <name type="scientific">Zingiber officinale</name>
    <name type="common">Ginger</name>
    <name type="synonym">Amomum zingiber</name>
    <dbReference type="NCBI Taxonomy" id="94328"/>
    <lineage>
        <taxon>Eukaryota</taxon>
        <taxon>Viridiplantae</taxon>
        <taxon>Streptophyta</taxon>
        <taxon>Embryophyta</taxon>
        <taxon>Tracheophyta</taxon>
        <taxon>Spermatophyta</taxon>
        <taxon>Magnoliopsida</taxon>
        <taxon>Liliopsida</taxon>
        <taxon>Zingiberales</taxon>
        <taxon>Zingiberaceae</taxon>
        <taxon>Zingiber</taxon>
    </lineage>
</organism>
<feature type="compositionally biased region" description="Low complexity" evidence="2">
    <location>
        <begin position="957"/>
        <end position="973"/>
    </location>
</feature>
<feature type="region of interest" description="Disordered" evidence="2">
    <location>
        <begin position="1797"/>
        <end position="1828"/>
    </location>
</feature>
<keyword evidence="4" id="KW-1185">Reference proteome</keyword>
<feature type="compositionally biased region" description="Low complexity" evidence="2">
    <location>
        <begin position="44"/>
        <end position="63"/>
    </location>
</feature>
<feature type="compositionally biased region" description="Basic and acidic residues" evidence="2">
    <location>
        <begin position="120"/>
        <end position="133"/>
    </location>
</feature>
<evidence type="ECO:0000256" key="1">
    <source>
        <dbReference type="SAM" id="Coils"/>
    </source>
</evidence>
<feature type="compositionally biased region" description="Polar residues" evidence="2">
    <location>
        <begin position="1559"/>
        <end position="1579"/>
    </location>
</feature>
<feature type="region of interest" description="Disordered" evidence="2">
    <location>
        <begin position="1626"/>
        <end position="1648"/>
    </location>
</feature>
<name>A0A8J5L933_ZINOF</name>
<feature type="region of interest" description="Disordered" evidence="2">
    <location>
        <begin position="186"/>
        <end position="216"/>
    </location>
</feature>
<feature type="compositionally biased region" description="Polar residues" evidence="2">
    <location>
        <begin position="931"/>
        <end position="945"/>
    </location>
</feature>
<protein>
    <submittedName>
        <fullName evidence="3">Uncharacterized protein</fullName>
    </submittedName>
</protein>
<reference evidence="3 4" key="1">
    <citation type="submission" date="2020-08" db="EMBL/GenBank/DDBJ databases">
        <title>Plant Genome Project.</title>
        <authorList>
            <person name="Zhang R.-G."/>
        </authorList>
    </citation>
    <scope>NUCLEOTIDE SEQUENCE [LARGE SCALE GENOMIC DNA]</scope>
    <source>
        <tissue evidence="3">Rhizome</tissue>
    </source>
</reference>
<feature type="region of interest" description="Disordered" evidence="2">
    <location>
        <begin position="343"/>
        <end position="385"/>
    </location>
</feature>
<proteinExistence type="predicted"/>
<feature type="compositionally biased region" description="Low complexity" evidence="2">
    <location>
        <begin position="1535"/>
        <end position="1550"/>
    </location>
</feature>
<feature type="region of interest" description="Disordered" evidence="2">
    <location>
        <begin position="931"/>
        <end position="994"/>
    </location>
</feature>
<feature type="compositionally biased region" description="Basic and acidic residues" evidence="2">
    <location>
        <begin position="1804"/>
        <end position="1825"/>
    </location>
</feature>
<feature type="region of interest" description="Disordered" evidence="2">
    <location>
        <begin position="1529"/>
        <end position="1579"/>
    </location>
</feature>
<accession>A0A8J5L933</accession>
<feature type="compositionally biased region" description="Polar residues" evidence="2">
    <location>
        <begin position="15"/>
        <end position="25"/>
    </location>
</feature>
<feature type="region of interest" description="Disordered" evidence="2">
    <location>
        <begin position="770"/>
        <end position="801"/>
    </location>
</feature>
<dbReference type="PANTHER" id="PTHR31780">
    <property type="entry name" value="STRESS RESPONSE PROTEIN NST1-RELATED"/>
    <property type="match status" value="1"/>
</dbReference>
<dbReference type="PANTHER" id="PTHR31780:SF10">
    <property type="entry name" value="LD36051P"/>
    <property type="match status" value="1"/>
</dbReference>
<dbReference type="EMBL" id="JACMSC010000010">
    <property type="protein sequence ID" value="KAG6504851.1"/>
    <property type="molecule type" value="Genomic_DNA"/>
</dbReference>
<gene>
    <name evidence="3" type="ORF">ZIOFF_037199</name>
</gene>
<evidence type="ECO:0000313" key="4">
    <source>
        <dbReference type="Proteomes" id="UP000734854"/>
    </source>
</evidence>
<feature type="compositionally biased region" description="Basic and acidic residues" evidence="2">
    <location>
        <begin position="1626"/>
        <end position="1638"/>
    </location>
</feature>
<evidence type="ECO:0000256" key="2">
    <source>
        <dbReference type="SAM" id="MobiDB-lite"/>
    </source>
</evidence>
<evidence type="ECO:0000313" key="3">
    <source>
        <dbReference type="EMBL" id="KAG6504851.1"/>
    </source>
</evidence>